<accession>A0ABV7JB99</accession>
<dbReference type="RefSeq" id="WP_379876199.1">
    <property type="nucleotide sequence ID" value="NZ_JBHRTS010000002.1"/>
</dbReference>
<dbReference type="InterPro" id="IPR025105">
    <property type="entry name" value="DUF4010"/>
</dbReference>
<feature type="transmembrane region" description="Helical" evidence="1">
    <location>
        <begin position="153"/>
        <end position="176"/>
    </location>
</feature>
<gene>
    <name evidence="3" type="ORF">ACFODZ_03765</name>
</gene>
<dbReference type="PANTHER" id="PTHR39084">
    <property type="entry name" value="MEMBRANE PROTEIN-RELATED"/>
    <property type="match status" value="1"/>
</dbReference>
<proteinExistence type="predicted"/>
<feature type="transmembrane region" description="Helical" evidence="1">
    <location>
        <begin position="245"/>
        <end position="267"/>
    </location>
</feature>
<keyword evidence="1" id="KW-0472">Membrane</keyword>
<reference evidence="4" key="1">
    <citation type="journal article" date="2019" name="Int. J. Syst. Evol. Microbiol.">
        <title>The Global Catalogue of Microorganisms (GCM) 10K type strain sequencing project: providing services to taxonomists for standard genome sequencing and annotation.</title>
        <authorList>
            <consortium name="The Broad Institute Genomics Platform"/>
            <consortium name="The Broad Institute Genome Sequencing Center for Infectious Disease"/>
            <person name="Wu L."/>
            <person name="Ma J."/>
        </authorList>
    </citation>
    <scope>NUCLEOTIDE SEQUENCE [LARGE SCALE GENOMIC DNA]</scope>
    <source>
        <strain evidence="4">KCTC 42953</strain>
    </source>
</reference>
<feature type="transmembrane region" description="Helical" evidence="1">
    <location>
        <begin position="112"/>
        <end position="132"/>
    </location>
</feature>
<evidence type="ECO:0000313" key="4">
    <source>
        <dbReference type="Proteomes" id="UP001595533"/>
    </source>
</evidence>
<comment type="caution">
    <text evidence="3">The sequence shown here is derived from an EMBL/GenBank/DDBJ whole genome shotgun (WGS) entry which is preliminary data.</text>
</comment>
<protein>
    <submittedName>
        <fullName evidence="3">MgtC/SapB family protein</fullName>
    </submittedName>
</protein>
<name>A0ABV7JB99_9GAMM</name>
<sequence length="268" mass="29100">MGVILPLMPTAQISEHIPTSPFKIWLTVVVISAISYLGYILKRYVFKKQGYLLMGIIGGVYSSTATTLVLAKKARRLKNANFSLNAGVVSATGMLYIRLLVLISIFNPLILMHASLPLGVMAFLSFVAAFLINNKVDKSTSQGVVETSKSNPLELQVAVLFSVLFIAMTVITQLVITHYGYVGLNFLSFIIGFTDIDPFILSVLTGHFQGINAHQITTAILIAAASDNLLKAIYCYLFSGRKNTQAAIISLLVLSALTLAFALVPAFY</sequence>
<dbReference type="PANTHER" id="PTHR39084:SF1">
    <property type="entry name" value="DUF4010 DOMAIN-CONTAINING PROTEIN"/>
    <property type="match status" value="1"/>
</dbReference>
<keyword evidence="1" id="KW-0812">Transmembrane</keyword>
<feature type="domain" description="DUF4010" evidence="2">
    <location>
        <begin position="29"/>
        <end position="238"/>
    </location>
</feature>
<feature type="transmembrane region" description="Helical" evidence="1">
    <location>
        <begin position="182"/>
        <end position="204"/>
    </location>
</feature>
<dbReference type="Pfam" id="PF13194">
    <property type="entry name" value="DUF4010"/>
    <property type="match status" value="1"/>
</dbReference>
<evidence type="ECO:0000313" key="3">
    <source>
        <dbReference type="EMBL" id="MFC3193356.1"/>
    </source>
</evidence>
<feature type="transmembrane region" description="Helical" evidence="1">
    <location>
        <begin position="82"/>
        <end position="106"/>
    </location>
</feature>
<feature type="transmembrane region" description="Helical" evidence="1">
    <location>
        <begin position="216"/>
        <end position="239"/>
    </location>
</feature>
<organism evidence="3 4">
    <name type="scientific">Marinicella sediminis</name>
    <dbReference type="NCBI Taxonomy" id="1792834"/>
    <lineage>
        <taxon>Bacteria</taxon>
        <taxon>Pseudomonadati</taxon>
        <taxon>Pseudomonadota</taxon>
        <taxon>Gammaproteobacteria</taxon>
        <taxon>Lysobacterales</taxon>
        <taxon>Marinicellaceae</taxon>
        <taxon>Marinicella</taxon>
    </lineage>
</organism>
<feature type="transmembrane region" description="Helical" evidence="1">
    <location>
        <begin position="21"/>
        <end position="39"/>
    </location>
</feature>
<evidence type="ECO:0000259" key="2">
    <source>
        <dbReference type="Pfam" id="PF13194"/>
    </source>
</evidence>
<dbReference type="EMBL" id="JBHRTS010000002">
    <property type="protein sequence ID" value="MFC3193356.1"/>
    <property type="molecule type" value="Genomic_DNA"/>
</dbReference>
<keyword evidence="1" id="KW-1133">Transmembrane helix</keyword>
<evidence type="ECO:0000256" key="1">
    <source>
        <dbReference type="SAM" id="Phobius"/>
    </source>
</evidence>
<dbReference type="Proteomes" id="UP001595533">
    <property type="component" value="Unassembled WGS sequence"/>
</dbReference>
<keyword evidence="4" id="KW-1185">Reference proteome</keyword>
<feature type="transmembrane region" description="Helical" evidence="1">
    <location>
        <begin position="51"/>
        <end position="70"/>
    </location>
</feature>